<reference evidence="3" key="1">
    <citation type="journal article" date="2023" name="Mol. Phylogenet. Evol.">
        <title>Genome-scale phylogeny and comparative genomics of the fungal order Sordariales.</title>
        <authorList>
            <person name="Hensen N."/>
            <person name="Bonometti L."/>
            <person name="Westerberg I."/>
            <person name="Brannstrom I.O."/>
            <person name="Guillou S."/>
            <person name="Cros-Aarteil S."/>
            <person name="Calhoun S."/>
            <person name="Haridas S."/>
            <person name="Kuo A."/>
            <person name="Mondo S."/>
            <person name="Pangilinan J."/>
            <person name="Riley R."/>
            <person name="LaButti K."/>
            <person name="Andreopoulos B."/>
            <person name="Lipzen A."/>
            <person name="Chen C."/>
            <person name="Yan M."/>
            <person name="Daum C."/>
            <person name="Ng V."/>
            <person name="Clum A."/>
            <person name="Steindorff A."/>
            <person name="Ohm R.A."/>
            <person name="Martin F."/>
            <person name="Silar P."/>
            <person name="Natvig D.O."/>
            <person name="Lalanne C."/>
            <person name="Gautier V."/>
            <person name="Ament-Velasquez S.L."/>
            <person name="Kruys A."/>
            <person name="Hutchinson M.I."/>
            <person name="Powell A.J."/>
            <person name="Barry K."/>
            <person name="Miller A.N."/>
            <person name="Grigoriev I.V."/>
            <person name="Debuchy R."/>
            <person name="Gladieux P."/>
            <person name="Hiltunen Thoren M."/>
            <person name="Johannesson H."/>
        </authorList>
    </citation>
    <scope>NUCLEOTIDE SEQUENCE</scope>
    <source>
        <strain evidence="3">FGSC 1904</strain>
    </source>
</reference>
<evidence type="ECO:0000313" key="3">
    <source>
        <dbReference type="EMBL" id="KAK3392401.1"/>
    </source>
</evidence>
<reference evidence="3" key="2">
    <citation type="submission" date="2023-07" db="EMBL/GenBank/DDBJ databases">
        <authorList>
            <consortium name="Lawrence Berkeley National Laboratory"/>
            <person name="Haridas S."/>
            <person name="Hensen N."/>
            <person name="Bonometti L."/>
            <person name="Westerberg I."/>
            <person name="Brannstrom I.O."/>
            <person name="Guillou S."/>
            <person name="Cros-Aarteil S."/>
            <person name="Calhoun S."/>
            <person name="Kuo A."/>
            <person name="Mondo S."/>
            <person name="Pangilinan J."/>
            <person name="Riley R."/>
            <person name="LaButti K."/>
            <person name="Andreopoulos B."/>
            <person name="Lipzen A."/>
            <person name="Chen C."/>
            <person name="Yanf M."/>
            <person name="Daum C."/>
            <person name="Ng V."/>
            <person name="Clum A."/>
            <person name="Steindorff A."/>
            <person name="Ohm R."/>
            <person name="Martin F."/>
            <person name="Silar P."/>
            <person name="Natvig D."/>
            <person name="Lalanne C."/>
            <person name="Gautier V."/>
            <person name="Ament-velasquez S.L."/>
            <person name="Kruys A."/>
            <person name="Hutchinson M.I."/>
            <person name="Powell A.J."/>
            <person name="Barry K."/>
            <person name="Miller A.N."/>
            <person name="Grigoriev I.V."/>
            <person name="Debuchy R."/>
            <person name="Gladieux P."/>
            <person name="Thoren M.H."/>
            <person name="Johannesson H."/>
        </authorList>
    </citation>
    <scope>NUCLEOTIDE SEQUENCE</scope>
    <source>
        <strain evidence="3">FGSC 1904</strain>
    </source>
</reference>
<keyword evidence="1" id="KW-0175">Coiled coil</keyword>
<organism evidence="3 4">
    <name type="scientific">Sordaria brevicollis</name>
    <dbReference type="NCBI Taxonomy" id="83679"/>
    <lineage>
        <taxon>Eukaryota</taxon>
        <taxon>Fungi</taxon>
        <taxon>Dikarya</taxon>
        <taxon>Ascomycota</taxon>
        <taxon>Pezizomycotina</taxon>
        <taxon>Sordariomycetes</taxon>
        <taxon>Sordariomycetidae</taxon>
        <taxon>Sordariales</taxon>
        <taxon>Sordariaceae</taxon>
        <taxon>Sordaria</taxon>
    </lineage>
</organism>
<feature type="compositionally biased region" description="Polar residues" evidence="2">
    <location>
        <begin position="113"/>
        <end position="127"/>
    </location>
</feature>
<dbReference type="EMBL" id="JAUTDP010000011">
    <property type="protein sequence ID" value="KAK3392401.1"/>
    <property type="molecule type" value="Genomic_DNA"/>
</dbReference>
<comment type="caution">
    <text evidence="3">The sequence shown here is derived from an EMBL/GenBank/DDBJ whole genome shotgun (WGS) entry which is preliminary data.</text>
</comment>
<feature type="coiled-coil region" evidence="1">
    <location>
        <begin position="142"/>
        <end position="169"/>
    </location>
</feature>
<feature type="region of interest" description="Disordered" evidence="2">
    <location>
        <begin position="224"/>
        <end position="269"/>
    </location>
</feature>
<proteinExistence type="predicted"/>
<feature type="compositionally biased region" description="Basic and acidic residues" evidence="2">
    <location>
        <begin position="237"/>
        <end position="246"/>
    </location>
</feature>
<protein>
    <submittedName>
        <fullName evidence="3">Uncharacterized protein</fullName>
    </submittedName>
</protein>
<dbReference type="AlphaFoldDB" id="A0AAE0P329"/>
<keyword evidence="4" id="KW-1185">Reference proteome</keyword>
<dbReference type="Proteomes" id="UP001281003">
    <property type="component" value="Unassembled WGS sequence"/>
</dbReference>
<accession>A0AAE0P329</accession>
<gene>
    <name evidence="3" type="ORF">B0T20DRAFT_421037</name>
</gene>
<evidence type="ECO:0000256" key="2">
    <source>
        <dbReference type="SAM" id="MobiDB-lite"/>
    </source>
</evidence>
<name>A0AAE0P329_SORBR</name>
<evidence type="ECO:0000313" key="4">
    <source>
        <dbReference type="Proteomes" id="UP001281003"/>
    </source>
</evidence>
<sequence>MDDAFRYTSSPPELDRGALWVTSQAEPYLRGPSASPGLARISADALLQHTWGHPFDDAMFQLDRNTWERFPQFRRSSAEPRPTENPAPSNNARPQRPVIVDGSTGWRDRQRQRSAASTGNNWLQEEMASNIQEERRVRRELRDTLETRIRAVETRIAEARLRLEFLRRRAYLRRGRNMAADEQNTHRIFPVPPWDLWDNSRVVADSTTESIADGHPQLVRRRSIQHIPPLPTQIRGEGQDGRRNQAREQPGADPFEPVNRFGGRRYLPR</sequence>
<feature type="region of interest" description="Disordered" evidence="2">
    <location>
        <begin position="74"/>
        <end position="127"/>
    </location>
</feature>
<evidence type="ECO:0000256" key="1">
    <source>
        <dbReference type="SAM" id="Coils"/>
    </source>
</evidence>